<feature type="compositionally biased region" description="Basic and acidic residues" evidence="1">
    <location>
        <begin position="1240"/>
        <end position="1261"/>
    </location>
</feature>
<feature type="region of interest" description="Disordered" evidence="1">
    <location>
        <begin position="92"/>
        <end position="229"/>
    </location>
</feature>
<feature type="compositionally biased region" description="Low complexity" evidence="1">
    <location>
        <begin position="98"/>
        <end position="124"/>
    </location>
</feature>
<accession>A0ABR3ES67</accession>
<feature type="compositionally biased region" description="Basic and acidic residues" evidence="1">
    <location>
        <begin position="185"/>
        <end position="195"/>
    </location>
</feature>
<name>A0ABR3ES67_9AGAR</name>
<feature type="compositionally biased region" description="Polar residues" evidence="1">
    <location>
        <begin position="1118"/>
        <end position="1131"/>
    </location>
</feature>
<organism evidence="2 3">
    <name type="scientific">Marasmius crinis-equi</name>
    <dbReference type="NCBI Taxonomy" id="585013"/>
    <lineage>
        <taxon>Eukaryota</taxon>
        <taxon>Fungi</taxon>
        <taxon>Dikarya</taxon>
        <taxon>Basidiomycota</taxon>
        <taxon>Agaricomycotina</taxon>
        <taxon>Agaricomycetes</taxon>
        <taxon>Agaricomycetidae</taxon>
        <taxon>Agaricales</taxon>
        <taxon>Marasmiineae</taxon>
        <taxon>Marasmiaceae</taxon>
        <taxon>Marasmius</taxon>
    </lineage>
</organism>
<feature type="region of interest" description="Disordered" evidence="1">
    <location>
        <begin position="539"/>
        <end position="588"/>
    </location>
</feature>
<evidence type="ECO:0000256" key="1">
    <source>
        <dbReference type="SAM" id="MobiDB-lite"/>
    </source>
</evidence>
<feature type="compositionally biased region" description="Low complexity" evidence="1">
    <location>
        <begin position="1191"/>
        <end position="1205"/>
    </location>
</feature>
<sequence>MDPCACKECIEANERFPCLDPITSTDPNKCDACGHPHSARLPPKAGSPINGCPQYIPQGGVSLGFNTPCIQRLPPLEGTATTDTCGLPYKAHKNTPTSFQPGQISFPQPSSSSSQRGVPQSRVSVLPEFSSSRRDSTASTTHALHTDSHAIVTPPPSTVATQASRTVTTQAPRLDTQAVTNQTRDNNRTRPDNAARLESQSAVGRAQDRATPWVNPVEGPEEAPSREPLFRNIHPGIGLKIPDSRMSALISRLRVHGNLVIHVVLEGGNDIHDIIKEAIFERLQEEGITFSEDLPDDFPFVVVWGDKPRPPNASSSLTLRQPERSWKWVKVSAADIDFWSLSAGKKTEPTVGYVLTNGKSQVTPAKRTLFVAPAVGYFIHSGHHCFPLKLFHGFVSPLHHRVHHACDPPQEDPEEEVKKAVPCLDECSSSDQFLPIHRDFPDGLPLCDRWAKHLATEQQSSGTRTRKGKGRASTPVGLFLEEEDAPLSPPVVQSPSWSPPPLEQVISTRPLPPASTRPPSIDILSDDDDALQLAIHLSRNEAVPSEAGPASRSGQSSCTTRSASSTSSSTPSVVSILGRRQDRSPELGVDHRCTRRRLHEVPIAEATAPAIVATSATPPATVSGPGMNLQHLTLDDYFIYITTRRPSVSDNPRITIRNKVVMRQDDDDIRRQIKTLDFNVIARYFMDCLEHRMGGRRPLDGPEDVQITFPDNNRYDLIDMFFSLHLTCGPSLPPALMTAVMDNLQKQQHLWLSINTSLVIPKTAVLMGTSQATARVKAFGRATYLYIFYNRALPRGWSPAFFEAIIHGQSSVCDLKWLKRFHPSAATMLEHWGFNPTVAVENNDWNETTAELLSMELSDINCLDVAGREQVLDQLVAHCVLGINVGPHTFDNHPFILAFKEGFLIPFGNDGLNVGTAFGSNSKSILIALSDNFPKDGHCLDDKIKWTSTNNPTLVAREVKWSSYLHRYLQGTGHVESDKLNDIVPPMIREKCRKDAGLRARLFLMLMTGSETLPGDKQLHIQFEENEPERTYRPNMNEPAGEASDEQDKVMLVTCSSMPCTHVDHMDEKPQIPYIFEAHSCGKSGNAYLGPGVIELLDSLADDPANEKEMRREVASLGTCTLASQTRTRSGQVPPPAMRPPRRQQEGIHNGRENEEKPDEGQDTLIEPDIEKLELDFINYDGTENQHSHGSSPLTPTSSLPSPALSEHHAQEFSPSEHHATIETGNIQGLEVPPVAPVDVGRDTQDDRLSAGRDEQDRRSVEQTPSQGKAFMYPMVSHALILLVMKQLQVPLPLFSDGSLRWQQAGSSDCWHFRVTLVTVQRNPEKLPQPSRTTTHKKKLSPIAQTTARALL</sequence>
<feature type="compositionally biased region" description="Low complexity" evidence="1">
    <location>
        <begin position="553"/>
        <end position="575"/>
    </location>
</feature>
<gene>
    <name evidence="2" type="ORF">V5O48_016371</name>
</gene>
<feature type="compositionally biased region" description="Basic and acidic residues" evidence="1">
    <location>
        <begin position="1143"/>
        <end position="1155"/>
    </location>
</feature>
<evidence type="ECO:0000313" key="3">
    <source>
        <dbReference type="Proteomes" id="UP001465976"/>
    </source>
</evidence>
<evidence type="ECO:0000313" key="2">
    <source>
        <dbReference type="EMBL" id="KAL0565648.1"/>
    </source>
</evidence>
<feature type="region of interest" description="Disordered" evidence="1">
    <location>
        <begin position="1229"/>
        <end position="1266"/>
    </location>
</feature>
<comment type="caution">
    <text evidence="2">The sequence shown here is derived from an EMBL/GenBank/DDBJ whole genome shotgun (WGS) entry which is preliminary data.</text>
</comment>
<feature type="compositionally biased region" description="Polar residues" evidence="1">
    <location>
        <begin position="158"/>
        <end position="184"/>
    </location>
</feature>
<proteinExistence type="predicted"/>
<feature type="region of interest" description="Disordered" evidence="1">
    <location>
        <begin position="486"/>
        <end position="524"/>
    </location>
</feature>
<feature type="compositionally biased region" description="Acidic residues" evidence="1">
    <location>
        <begin position="1156"/>
        <end position="1166"/>
    </location>
</feature>
<keyword evidence="3" id="KW-1185">Reference proteome</keyword>
<dbReference type="Proteomes" id="UP001465976">
    <property type="component" value="Unassembled WGS sequence"/>
</dbReference>
<feature type="region of interest" description="Disordered" evidence="1">
    <location>
        <begin position="1324"/>
        <end position="1352"/>
    </location>
</feature>
<feature type="compositionally biased region" description="Basic and acidic residues" evidence="1">
    <location>
        <begin position="579"/>
        <end position="588"/>
    </location>
</feature>
<feature type="compositionally biased region" description="Basic and acidic residues" evidence="1">
    <location>
        <begin position="1206"/>
        <end position="1217"/>
    </location>
</feature>
<feature type="compositionally biased region" description="Polar residues" evidence="1">
    <location>
        <begin position="1343"/>
        <end position="1352"/>
    </location>
</feature>
<protein>
    <submittedName>
        <fullName evidence="2">Uncharacterized protein</fullName>
    </submittedName>
</protein>
<feature type="region of interest" description="Disordered" evidence="1">
    <location>
        <begin position="1182"/>
        <end position="1217"/>
    </location>
</feature>
<reference evidence="2 3" key="1">
    <citation type="submission" date="2024-02" db="EMBL/GenBank/DDBJ databases">
        <title>A draft genome for the cacao thread blight pathogen Marasmius crinis-equi.</title>
        <authorList>
            <person name="Cohen S.P."/>
            <person name="Baruah I.K."/>
            <person name="Amoako-Attah I."/>
            <person name="Bukari Y."/>
            <person name="Meinhardt L.W."/>
            <person name="Bailey B.A."/>
        </authorList>
    </citation>
    <scope>NUCLEOTIDE SEQUENCE [LARGE SCALE GENOMIC DNA]</scope>
    <source>
        <strain evidence="2 3">GH-76</strain>
    </source>
</reference>
<feature type="region of interest" description="Disordered" evidence="1">
    <location>
        <begin position="1107"/>
        <end position="1166"/>
    </location>
</feature>
<dbReference type="EMBL" id="JBAHYK010002180">
    <property type="protein sequence ID" value="KAL0565648.1"/>
    <property type="molecule type" value="Genomic_DNA"/>
</dbReference>